<evidence type="ECO:0000259" key="3">
    <source>
        <dbReference type="PROSITE" id="PS50075"/>
    </source>
</evidence>
<sequence>MSEQILDVLREEIGLICEVNASEESTLFDLGADSLVIVELWARLEVRLERPIDISELLGGRNLASIARMLEGSP</sequence>
<name>A0AAU7VZV2_9MICO</name>
<evidence type="ECO:0000313" key="4">
    <source>
        <dbReference type="EMBL" id="XBX79924.1"/>
    </source>
</evidence>
<organism evidence="4">
    <name type="scientific">Microbacterium sp. A8/3-1</name>
    <dbReference type="NCBI Taxonomy" id="3160749"/>
    <lineage>
        <taxon>Bacteria</taxon>
        <taxon>Bacillati</taxon>
        <taxon>Actinomycetota</taxon>
        <taxon>Actinomycetes</taxon>
        <taxon>Micrococcales</taxon>
        <taxon>Microbacteriaceae</taxon>
        <taxon>Microbacterium</taxon>
    </lineage>
</organism>
<keyword evidence="2" id="KW-0597">Phosphoprotein</keyword>
<reference evidence="4" key="1">
    <citation type="submission" date="2024-06" db="EMBL/GenBank/DDBJ databases">
        <title>Draft genome sequence of Microbacterium sp. strain A8/3-1, isolated from Oxytropis tragacanthoides Fisch. ex DC. Root nodules in the Altai region of Russia.</title>
        <authorList>
            <person name="Sazanova A."/>
            <person name="Guro P."/>
            <person name="Kuznetsova I."/>
            <person name="Belimov A."/>
            <person name="Safronova V."/>
        </authorList>
    </citation>
    <scope>NUCLEOTIDE SEQUENCE</scope>
    <source>
        <strain evidence="4">A8/3-1</strain>
    </source>
</reference>
<dbReference type="AlphaFoldDB" id="A0AAU7VZV2"/>
<evidence type="ECO:0000256" key="1">
    <source>
        <dbReference type="ARBA" id="ARBA00022450"/>
    </source>
</evidence>
<dbReference type="GO" id="GO:0031177">
    <property type="term" value="F:phosphopantetheine binding"/>
    <property type="evidence" value="ECO:0007669"/>
    <property type="project" value="InterPro"/>
</dbReference>
<dbReference type="EMBL" id="CP158357">
    <property type="protein sequence ID" value="XBX79924.1"/>
    <property type="molecule type" value="Genomic_DNA"/>
</dbReference>
<proteinExistence type="predicted"/>
<gene>
    <name evidence="4" type="ORF">ABS642_07535</name>
</gene>
<dbReference type="SUPFAM" id="SSF47336">
    <property type="entry name" value="ACP-like"/>
    <property type="match status" value="1"/>
</dbReference>
<dbReference type="InterPro" id="IPR009081">
    <property type="entry name" value="PP-bd_ACP"/>
</dbReference>
<dbReference type="Pfam" id="PF00550">
    <property type="entry name" value="PP-binding"/>
    <property type="match status" value="1"/>
</dbReference>
<evidence type="ECO:0000256" key="2">
    <source>
        <dbReference type="ARBA" id="ARBA00022553"/>
    </source>
</evidence>
<dbReference type="InterPro" id="IPR020806">
    <property type="entry name" value="PKS_PP-bd"/>
</dbReference>
<dbReference type="InterPro" id="IPR036736">
    <property type="entry name" value="ACP-like_sf"/>
</dbReference>
<dbReference type="PROSITE" id="PS50075">
    <property type="entry name" value="CARRIER"/>
    <property type="match status" value="1"/>
</dbReference>
<dbReference type="RefSeq" id="WP_350352832.1">
    <property type="nucleotide sequence ID" value="NZ_CP158357.1"/>
</dbReference>
<protein>
    <submittedName>
        <fullName evidence="4">Acyl carrier protein</fullName>
    </submittedName>
</protein>
<accession>A0AAU7VZV2</accession>
<dbReference type="Gene3D" id="1.10.1200.10">
    <property type="entry name" value="ACP-like"/>
    <property type="match status" value="1"/>
</dbReference>
<dbReference type="SMART" id="SM00823">
    <property type="entry name" value="PKS_PP"/>
    <property type="match status" value="1"/>
</dbReference>
<feature type="domain" description="Carrier" evidence="3">
    <location>
        <begin position="1"/>
        <end position="74"/>
    </location>
</feature>
<keyword evidence="1" id="KW-0596">Phosphopantetheine</keyword>